<evidence type="ECO:0000256" key="2">
    <source>
        <dbReference type="ARBA" id="ARBA00010617"/>
    </source>
</evidence>
<dbReference type="EMBL" id="JAHIBW010000001">
    <property type="protein sequence ID" value="KAG7313258.1"/>
    <property type="molecule type" value="Genomic_DNA"/>
</dbReference>
<evidence type="ECO:0000256" key="8">
    <source>
        <dbReference type="RuleBase" id="RU000461"/>
    </source>
</evidence>
<comment type="caution">
    <text evidence="9">The sequence shown here is derived from an EMBL/GenBank/DDBJ whole genome shotgun (WGS) entry which is preliminary data.</text>
</comment>
<keyword evidence="4 8" id="KW-0479">Metal-binding</keyword>
<dbReference type="PRINTS" id="PR00463">
    <property type="entry name" value="EP450I"/>
</dbReference>
<dbReference type="Pfam" id="PF00067">
    <property type="entry name" value="p450"/>
    <property type="match status" value="1"/>
</dbReference>
<keyword evidence="5 8" id="KW-0560">Oxidoreductase</keyword>
<dbReference type="PRINTS" id="PR00385">
    <property type="entry name" value="P450"/>
</dbReference>
<proteinExistence type="inferred from homology"/>
<evidence type="ECO:0000313" key="10">
    <source>
        <dbReference type="Proteomes" id="UP000823941"/>
    </source>
</evidence>
<keyword evidence="6 8" id="KW-0408">Iron</keyword>
<evidence type="ECO:0000313" key="9">
    <source>
        <dbReference type="EMBL" id="KAG7313258.1"/>
    </source>
</evidence>
<accession>A0ABQ7R7Q3</accession>
<evidence type="ECO:0000256" key="4">
    <source>
        <dbReference type="ARBA" id="ARBA00022723"/>
    </source>
</evidence>
<dbReference type="InterPro" id="IPR017972">
    <property type="entry name" value="Cyt_P450_CS"/>
</dbReference>
<dbReference type="PROSITE" id="PS00086">
    <property type="entry name" value="CYTOCHROME_P450"/>
    <property type="match status" value="1"/>
</dbReference>
<comment type="cofactor">
    <cofactor evidence="1">
        <name>heme</name>
        <dbReference type="ChEBI" id="CHEBI:30413"/>
    </cofactor>
</comment>
<evidence type="ECO:0000256" key="6">
    <source>
        <dbReference type="ARBA" id="ARBA00023004"/>
    </source>
</evidence>
<comment type="similarity">
    <text evidence="2 8">Belongs to the cytochrome P450 family.</text>
</comment>
<dbReference type="InterPro" id="IPR001128">
    <property type="entry name" value="Cyt_P450"/>
</dbReference>
<gene>
    <name evidence="9" type="ORF">JYU34_000360</name>
</gene>
<keyword evidence="10" id="KW-1185">Reference proteome</keyword>
<protein>
    <recommendedName>
        <fullName evidence="11">Cytochrome P450</fullName>
    </recommendedName>
</protein>
<dbReference type="Gene3D" id="1.10.630.10">
    <property type="entry name" value="Cytochrome P450"/>
    <property type="match status" value="1"/>
</dbReference>
<dbReference type="PANTHER" id="PTHR24300:SF376">
    <property type="entry name" value="CYTOCHROME P450 15A1"/>
    <property type="match status" value="1"/>
</dbReference>
<dbReference type="Proteomes" id="UP000823941">
    <property type="component" value="Chromosome 1"/>
</dbReference>
<dbReference type="PANTHER" id="PTHR24300">
    <property type="entry name" value="CYTOCHROME P450 508A4-RELATED"/>
    <property type="match status" value="1"/>
</dbReference>
<reference evidence="9 10" key="1">
    <citation type="submission" date="2021-06" db="EMBL/GenBank/DDBJ databases">
        <title>A haploid diamondback moth (Plutella xylostella L.) genome assembly resolves 31 chromosomes and identifies a diamide resistance mutation.</title>
        <authorList>
            <person name="Ward C.M."/>
            <person name="Perry K.D."/>
            <person name="Baker G."/>
            <person name="Powis K."/>
            <person name="Heckel D.G."/>
            <person name="Baxter S.W."/>
        </authorList>
    </citation>
    <scope>NUCLEOTIDE SEQUENCE [LARGE SCALE GENOMIC DNA]</scope>
    <source>
        <strain evidence="9 10">LV</strain>
        <tissue evidence="9">Single pupa</tissue>
    </source>
</reference>
<evidence type="ECO:0000256" key="3">
    <source>
        <dbReference type="ARBA" id="ARBA00022617"/>
    </source>
</evidence>
<organism evidence="9 10">
    <name type="scientific">Plutella xylostella</name>
    <name type="common">Diamondback moth</name>
    <name type="synonym">Plutella maculipennis</name>
    <dbReference type="NCBI Taxonomy" id="51655"/>
    <lineage>
        <taxon>Eukaryota</taxon>
        <taxon>Metazoa</taxon>
        <taxon>Ecdysozoa</taxon>
        <taxon>Arthropoda</taxon>
        <taxon>Hexapoda</taxon>
        <taxon>Insecta</taxon>
        <taxon>Pterygota</taxon>
        <taxon>Neoptera</taxon>
        <taxon>Endopterygota</taxon>
        <taxon>Lepidoptera</taxon>
        <taxon>Glossata</taxon>
        <taxon>Ditrysia</taxon>
        <taxon>Yponomeutoidea</taxon>
        <taxon>Plutellidae</taxon>
        <taxon>Plutella</taxon>
    </lineage>
</organism>
<dbReference type="InterPro" id="IPR036396">
    <property type="entry name" value="Cyt_P450_sf"/>
</dbReference>
<keyword evidence="3 8" id="KW-0349">Heme</keyword>
<keyword evidence="7 8" id="KW-0503">Monooxygenase</keyword>
<evidence type="ECO:0000256" key="1">
    <source>
        <dbReference type="ARBA" id="ARBA00001971"/>
    </source>
</evidence>
<evidence type="ECO:0000256" key="5">
    <source>
        <dbReference type="ARBA" id="ARBA00023002"/>
    </source>
</evidence>
<evidence type="ECO:0008006" key="11">
    <source>
        <dbReference type="Google" id="ProtNLM"/>
    </source>
</evidence>
<dbReference type="SUPFAM" id="SSF48264">
    <property type="entry name" value="Cytochrome P450"/>
    <property type="match status" value="1"/>
</dbReference>
<sequence length="488" mass="55462">MIAVVFALVVLALAAYIFNSVRKPKNFPPGPEWIPFFGCSSVVQNVTRKYGSQWKGFSELAKQYSTDVLGLKLGSELVVVVSGDKNIRQVFTEKEFEGRPDSFFIRLRCLGNRMGITFTDGPLWREHRQFTVKRLKNVGFGKTVMEKEIQNELQNIVGSIEENANQPMNPRNMLASAVMNTLWKYAAGEKIEEDRLKLLLKLLSERSKAFSMAGGWLNQAPWIRFLAPELSGYDLIKSINEQLSSIIEEAIEKHKSKKVEGDDFIYSFLNEMQEKKDSFTEMQLKTVCLDLLIAGSQTTSNVLEFSLLTLLRNQKLQERIFNEIDNAIGNETPCWADSERLVFTSAFLLEIQRYYTIVPLAGPRRVLANTNIDGYSVPKECTVLIALRDLHFDPRIWDKPNDFNPERFIDERGTLKNIEHLYPFGLGRRRCPGDALAKSFIFIIFVGIVQKYKICLSNGTLPSAEPVFGLISAPNAFSANFIPRKQTL</sequence>
<dbReference type="InterPro" id="IPR050182">
    <property type="entry name" value="Cytochrome_P450_fam2"/>
</dbReference>
<name>A0ABQ7R7Q3_PLUXY</name>
<evidence type="ECO:0000256" key="7">
    <source>
        <dbReference type="ARBA" id="ARBA00023033"/>
    </source>
</evidence>
<dbReference type="InterPro" id="IPR002401">
    <property type="entry name" value="Cyt_P450_E_grp-I"/>
</dbReference>